<dbReference type="GO" id="GO:1990281">
    <property type="term" value="C:efflux pump complex"/>
    <property type="evidence" value="ECO:0007669"/>
    <property type="project" value="TreeGrafter"/>
</dbReference>
<dbReference type="Gene3D" id="2.40.420.20">
    <property type="match status" value="1"/>
</dbReference>
<accession>A0A3B0QZ51</accession>
<evidence type="ECO:0000259" key="1">
    <source>
        <dbReference type="Pfam" id="PF25989"/>
    </source>
</evidence>
<dbReference type="GO" id="GO:0015562">
    <property type="term" value="F:efflux transmembrane transporter activity"/>
    <property type="evidence" value="ECO:0007669"/>
    <property type="project" value="TreeGrafter"/>
</dbReference>
<dbReference type="PANTHER" id="PTHR30469:SF15">
    <property type="entry name" value="HLYD FAMILY OF SECRETION PROTEINS"/>
    <property type="match status" value="1"/>
</dbReference>
<dbReference type="Gene3D" id="1.10.287.470">
    <property type="entry name" value="Helix hairpin bin"/>
    <property type="match status" value="1"/>
</dbReference>
<name>A0A3B0QZ51_9ZZZZ</name>
<dbReference type="NCBIfam" id="TIGR01730">
    <property type="entry name" value="RND_mfp"/>
    <property type="match status" value="1"/>
</dbReference>
<dbReference type="Gene3D" id="2.40.30.170">
    <property type="match status" value="1"/>
</dbReference>
<sequence length="349" mass="38491">MTVYSSIIRFLVLILFLIGVNTASAQTDGMPSVAVKLAEVSEKTVGETLSVYGVLDPDPDQILSLSLPKPGLINRVWVRLGQRIRRGDRLLEVVTSPEAHMQFLQAENAVDFAVRELQRQKTMMAGQLTTRSKVDAAARKLRDAKSGRQALRQRGYDRSREILRAPKDGIITRLDVFQGKRVPANSTAMLIATEKRIIARLGVEPENLYRIQSGTPVTVTSVFVPDITVHSRIREIHAMINPATHLVEILVPIPDKDVDHLILGSRVTGRIHLPRHMALMVPRTAVLSAESSGSYVYTAQGGKAKYTAVKTGIEEGDFIEVTGDLKKGDKVIVSGNYELRDGMAIREVP</sequence>
<evidence type="ECO:0000313" key="2">
    <source>
        <dbReference type="EMBL" id="VAV86570.1"/>
    </source>
</evidence>
<dbReference type="SUPFAM" id="SSF111369">
    <property type="entry name" value="HlyD-like secretion proteins"/>
    <property type="match status" value="1"/>
</dbReference>
<dbReference type="PANTHER" id="PTHR30469">
    <property type="entry name" value="MULTIDRUG RESISTANCE PROTEIN MDTA"/>
    <property type="match status" value="1"/>
</dbReference>
<feature type="domain" description="YknX-like C-terminal permuted SH3-like" evidence="1">
    <location>
        <begin position="278"/>
        <end position="346"/>
    </location>
</feature>
<dbReference type="Gene3D" id="2.40.50.100">
    <property type="match status" value="1"/>
</dbReference>
<dbReference type="Pfam" id="PF25989">
    <property type="entry name" value="YknX_C"/>
    <property type="match status" value="1"/>
</dbReference>
<dbReference type="EMBL" id="UOED01000010">
    <property type="protein sequence ID" value="VAV86570.1"/>
    <property type="molecule type" value="Genomic_DNA"/>
</dbReference>
<dbReference type="InterPro" id="IPR006143">
    <property type="entry name" value="RND_pump_MFP"/>
</dbReference>
<protein>
    <recommendedName>
        <fullName evidence="1">YknX-like C-terminal permuted SH3-like domain-containing protein</fullName>
    </recommendedName>
</protein>
<gene>
    <name evidence="2" type="ORF">MNBD_ALPHA02-701</name>
</gene>
<dbReference type="AlphaFoldDB" id="A0A3B0QZ51"/>
<proteinExistence type="predicted"/>
<dbReference type="InterPro" id="IPR058637">
    <property type="entry name" value="YknX-like_C"/>
</dbReference>
<organism evidence="2">
    <name type="scientific">hydrothermal vent metagenome</name>
    <dbReference type="NCBI Taxonomy" id="652676"/>
    <lineage>
        <taxon>unclassified sequences</taxon>
        <taxon>metagenomes</taxon>
        <taxon>ecological metagenomes</taxon>
    </lineage>
</organism>
<reference evidence="2" key="1">
    <citation type="submission" date="2018-06" db="EMBL/GenBank/DDBJ databases">
        <authorList>
            <person name="Zhirakovskaya E."/>
        </authorList>
    </citation>
    <scope>NUCLEOTIDE SEQUENCE</scope>
</reference>